<accession>A0AA88P5T7</accession>
<dbReference type="InterPro" id="IPR013083">
    <property type="entry name" value="Znf_RING/FYVE/PHD"/>
</dbReference>
<evidence type="ECO:0000313" key="3">
    <source>
        <dbReference type="Proteomes" id="UP001187343"/>
    </source>
</evidence>
<feature type="signal peptide" evidence="1">
    <location>
        <begin position="1"/>
        <end position="25"/>
    </location>
</feature>
<keyword evidence="3" id="KW-1185">Reference proteome</keyword>
<dbReference type="Proteomes" id="UP001187343">
    <property type="component" value="Unassembled WGS sequence"/>
</dbReference>
<name>A0AA88P5T7_9TELE</name>
<evidence type="ECO:0008006" key="4">
    <source>
        <dbReference type="Google" id="ProtNLM"/>
    </source>
</evidence>
<dbReference type="SUPFAM" id="SSF57903">
    <property type="entry name" value="FYVE/PHD zinc finger"/>
    <property type="match status" value="1"/>
</dbReference>
<dbReference type="EMBL" id="JAUYZG010000023">
    <property type="protein sequence ID" value="KAK2871502.1"/>
    <property type="molecule type" value="Genomic_DNA"/>
</dbReference>
<dbReference type="Gene3D" id="3.30.40.10">
    <property type="entry name" value="Zinc/RING finger domain, C3HC4 (zinc finger)"/>
    <property type="match status" value="1"/>
</dbReference>
<sequence length="209" mass="24599">MTHLMRLIQKNVLLTILLWKVPVMTIIDEAPVAKFVYQKELRKRECLSQKLGACCYQRIRNQTMHSEVKNVLWIQCNFCHGWLHTDCAGIDQSEVGTKTSFNCGCQIKQPHCLKRWVIVADDLQTGVLRSNRMFLKRHPYFDYNFRRKRKAAISNFNEKQTTAIIDRVSAVLRHKRKDVEDISFILEVMTPEVTMCILRKLEGFNQKRL</sequence>
<organism evidence="2 3">
    <name type="scientific">Cirrhinus molitorella</name>
    <name type="common">mud carp</name>
    <dbReference type="NCBI Taxonomy" id="172907"/>
    <lineage>
        <taxon>Eukaryota</taxon>
        <taxon>Metazoa</taxon>
        <taxon>Chordata</taxon>
        <taxon>Craniata</taxon>
        <taxon>Vertebrata</taxon>
        <taxon>Euteleostomi</taxon>
        <taxon>Actinopterygii</taxon>
        <taxon>Neopterygii</taxon>
        <taxon>Teleostei</taxon>
        <taxon>Ostariophysi</taxon>
        <taxon>Cypriniformes</taxon>
        <taxon>Cyprinidae</taxon>
        <taxon>Labeoninae</taxon>
        <taxon>Labeonini</taxon>
        <taxon>Cirrhinus</taxon>
    </lineage>
</organism>
<feature type="chain" id="PRO_5041735251" description="Zinc finger PHD-type domain-containing protein" evidence="1">
    <location>
        <begin position="26"/>
        <end position="209"/>
    </location>
</feature>
<reference evidence="2" key="1">
    <citation type="submission" date="2023-08" db="EMBL/GenBank/DDBJ databases">
        <title>Chromosome-level Genome Assembly of mud carp (Cirrhinus molitorella).</title>
        <authorList>
            <person name="Liu H."/>
        </authorList>
    </citation>
    <scope>NUCLEOTIDE SEQUENCE</scope>
    <source>
        <strain evidence="2">Prfri</strain>
        <tissue evidence="2">Muscle</tissue>
    </source>
</reference>
<protein>
    <recommendedName>
        <fullName evidence="4">Zinc finger PHD-type domain-containing protein</fullName>
    </recommendedName>
</protein>
<evidence type="ECO:0000313" key="2">
    <source>
        <dbReference type="EMBL" id="KAK2871502.1"/>
    </source>
</evidence>
<evidence type="ECO:0000256" key="1">
    <source>
        <dbReference type="SAM" id="SignalP"/>
    </source>
</evidence>
<dbReference type="AlphaFoldDB" id="A0AA88P5T7"/>
<dbReference type="InterPro" id="IPR011011">
    <property type="entry name" value="Znf_FYVE_PHD"/>
</dbReference>
<proteinExistence type="predicted"/>
<keyword evidence="1" id="KW-0732">Signal</keyword>
<gene>
    <name evidence="2" type="ORF">Q8A67_024029</name>
</gene>
<comment type="caution">
    <text evidence="2">The sequence shown here is derived from an EMBL/GenBank/DDBJ whole genome shotgun (WGS) entry which is preliminary data.</text>
</comment>